<feature type="region of interest" description="Disordered" evidence="3">
    <location>
        <begin position="1"/>
        <end position="127"/>
    </location>
</feature>
<dbReference type="EMBL" id="JAAATY010000030">
    <property type="protein sequence ID" value="NRN69714.1"/>
    <property type="molecule type" value="Genomic_DNA"/>
</dbReference>
<reference evidence="5 6" key="1">
    <citation type="submission" date="2020-01" db="EMBL/GenBank/DDBJ databases">
        <title>Kibdelosporangium persica a novel Actinomycetes from a hot desert in Iran.</title>
        <authorList>
            <person name="Safaei N."/>
            <person name="Zaburannyi N."/>
            <person name="Mueller R."/>
            <person name="Wink J."/>
        </authorList>
    </citation>
    <scope>NUCLEOTIDE SEQUENCE [LARGE SCALE GENOMIC DNA]</scope>
    <source>
        <strain evidence="5 6">4NS15</strain>
    </source>
</reference>
<evidence type="ECO:0000256" key="1">
    <source>
        <dbReference type="ARBA" id="ARBA00004370"/>
    </source>
</evidence>
<evidence type="ECO:0000313" key="5">
    <source>
        <dbReference type="EMBL" id="NRN69714.1"/>
    </source>
</evidence>
<feature type="compositionally biased region" description="Basic residues" evidence="3">
    <location>
        <begin position="1"/>
        <end position="23"/>
    </location>
</feature>
<comment type="subcellular location">
    <subcellularLocation>
        <location evidence="1">Membrane</location>
    </subcellularLocation>
</comment>
<dbReference type="Proteomes" id="UP000763557">
    <property type="component" value="Unassembled WGS sequence"/>
</dbReference>
<gene>
    <name evidence="5" type="ORF">GC106_69710</name>
</gene>
<accession>A0ABX2FE95</accession>
<proteinExistence type="predicted"/>
<feature type="compositionally biased region" description="Basic and acidic residues" evidence="3">
    <location>
        <begin position="53"/>
        <end position="66"/>
    </location>
</feature>
<organism evidence="5 6">
    <name type="scientific">Kibdelosporangium persicum</name>
    <dbReference type="NCBI Taxonomy" id="2698649"/>
    <lineage>
        <taxon>Bacteria</taxon>
        <taxon>Bacillati</taxon>
        <taxon>Actinomycetota</taxon>
        <taxon>Actinomycetes</taxon>
        <taxon>Pseudonocardiales</taxon>
        <taxon>Pseudonocardiaceae</taxon>
        <taxon>Kibdelosporangium</taxon>
    </lineage>
</organism>
<protein>
    <submittedName>
        <fullName evidence="5">Mce-associated membrane protein</fullName>
    </submittedName>
</protein>
<feature type="compositionally biased region" description="Basic and acidic residues" evidence="3">
    <location>
        <begin position="102"/>
        <end position="113"/>
    </location>
</feature>
<comment type="caution">
    <text evidence="5">The sequence shown here is derived from an EMBL/GenBank/DDBJ whole genome shotgun (WGS) entry which is preliminary data.</text>
</comment>
<dbReference type="PANTHER" id="PTHR37042">
    <property type="entry name" value="OUTER MEMBRANE PROTEIN RV1973"/>
    <property type="match status" value="1"/>
</dbReference>
<evidence type="ECO:0000313" key="6">
    <source>
        <dbReference type="Proteomes" id="UP000763557"/>
    </source>
</evidence>
<keyword evidence="2 4" id="KW-0472">Membrane</keyword>
<feature type="transmembrane region" description="Helical" evidence="4">
    <location>
        <begin position="131"/>
        <end position="151"/>
    </location>
</feature>
<evidence type="ECO:0000256" key="2">
    <source>
        <dbReference type="ARBA" id="ARBA00023136"/>
    </source>
</evidence>
<dbReference type="PANTHER" id="PTHR37042:SF4">
    <property type="entry name" value="OUTER MEMBRANE PROTEIN RV1973"/>
    <property type="match status" value="1"/>
</dbReference>
<keyword evidence="4" id="KW-0812">Transmembrane</keyword>
<dbReference type="RefSeq" id="WP_173140216.1">
    <property type="nucleotide sequence ID" value="NZ_CBCSGW010000017.1"/>
</dbReference>
<keyword evidence="4" id="KW-1133">Transmembrane helix</keyword>
<keyword evidence="6" id="KW-1185">Reference proteome</keyword>
<sequence>MPPPRRRPATPPSRRPKVAGLHRRPSEEEATPSLDVPVTGEESANGHQTAEPEPPRPQDPVDRQPFVEDTADQDTVWSEPVPEPAKPDEPAASEEPASAEAPSEKAPSEKATEEPDEDSAEAEPERQRPNLTVPVILVVVALLLGGLGFWFTQKVSDARVGSGNEVLADVNATKDVVGAANTAVTAVLSYKFDDMPGATKRAKEYLAGEAVDQYDKSMKALEADIQNQKLQVVVNPVNVGVVRLAGDDARVLVFADQVGTRADKQPSGGPTQFAMDMRRVDGKWKIVKLDFFENPR</sequence>
<name>A0ABX2FE95_9PSEU</name>
<evidence type="ECO:0000256" key="4">
    <source>
        <dbReference type="SAM" id="Phobius"/>
    </source>
</evidence>
<evidence type="ECO:0000256" key="3">
    <source>
        <dbReference type="SAM" id="MobiDB-lite"/>
    </source>
</evidence>